<gene>
    <name evidence="6" type="ORF">VE25_10875</name>
</gene>
<evidence type="ECO:0000256" key="5">
    <source>
        <dbReference type="ARBA" id="ARBA00024029"/>
    </source>
</evidence>
<dbReference type="SUPFAM" id="SSF102215">
    <property type="entry name" value="Creatininase"/>
    <property type="match status" value="1"/>
</dbReference>
<dbReference type="PANTHER" id="PTHR35005:SF1">
    <property type="entry name" value="2-AMINO-5-FORMYLAMINO-6-RIBOSYLAMINOPYRIMIDIN-4(3H)-ONE 5'-MONOPHOSPHATE DEFORMYLASE"/>
    <property type="match status" value="1"/>
</dbReference>
<keyword evidence="4" id="KW-0862">Zinc</keyword>
<evidence type="ECO:0000256" key="3">
    <source>
        <dbReference type="ARBA" id="ARBA00022801"/>
    </source>
</evidence>
<dbReference type="EMBL" id="JZEX01000108">
    <property type="protein sequence ID" value="KKB11678.1"/>
    <property type="molecule type" value="Genomic_DNA"/>
</dbReference>
<sequence length="255" mass="27106">MAGAIDMSRVSWPDVAEALERGVIAVLAVGAVEQHGAHLPLTTDADLAHGVARRIADGLGALLLPPVAYGDAWNNEAFPGTLSISPETLRAVLEDIGRGLIRMNVEALVLVNGHFGNREPIALAARTLTGQGLPVLHLDYPRLEALAVQICESEPAGSGFYHADEVETAMMLALRPQAVDMSRAAAEYPEFPVTFGHEPMQLREFNTTGVFGDPRPATAGKGEALIAGIVEASLQLVEAFRLRHKGHEVTDGNAQ</sequence>
<evidence type="ECO:0000256" key="1">
    <source>
        <dbReference type="ARBA" id="ARBA00001947"/>
    </source>
</evidence>
<dbReference type="PATRIC" id="fig|443610.3.peg.378"/>
<comment type="cofactor">
    <cofactor evidence="1">
        <name>Zn(2+)</name>
        <dbReference type="ChEBI" id="CHEBI:29105"/>
    </cofactor>
</comment>
<dbReference type="GO" id="GO:0046872">
    <property type="term" value="F:metal ion binding"/>
    <property type="evidence" value="ECO:0007669"/>
    <property type="project" value="UniProtKB-KW"/>
</dbReference>
<comment type="caution">
    <text evidence="6">The sequence shown here is derived from an EMBL/GenBank/DDBJ whole genome shotgun (WGS) entry which is preliminary data.</text>
</comment>
<comment type="similarity">
    <text evidence="5">Belongs to the creatininase superfamily.</text>
</comment>
<keyword evidence="7" id="KW-1185">Reference proteome</keyword>
<dbReference type="AlphaFoldDB" id="A0A0F5FS76"/>
<dbReference type="Gene3D" id="3.40.50.10310">
    <property type="entry name" value="Creatininase"/>
    <property type="match status" value="1"/>
</dbReference>
<evidence type="ECO:0000313" key="6">
    <source>
        <dbReference type="EMBL" id="KKB11678.1"/>
    </source>
</evidence>
<organism evidence="6 7">
    <name type="scientific">Devosia geojensis</name>
    <dbReference type="NCBI Taxonomy" id="443610"/>
    <lineage>
        <taxon>Bacteria</taxon>
        <taxon>Pseudomonadati</taxon>
        <taxon>Pseudomonadota</taxon>
        <taxon>Alphaproteobacteria</taxon>
        <taxon>Hyphomicrobiales</taxon>
        <taxon>Devosiaceae</taxon>
        <taxon>Devosia</taxon>
    </lineage>
</organism>
<dbReference type="Proteomes" id="UP000033632">
    <property type="component" value="Unassembled WGS sequence"/>
</dbReference>
<name>A0A0F5FS76_9HYPH</name>
<evidence type="ECO:0000256" key="4">
    <source>
        <dbReference type="ARBA" id="ARBA00022833"/>
    </source>
</evidence>
<evidence type="ECO:0000313" key="7">
    <source>
        <dbReference type="Proteomes" id="UP000033632"/>
    </source>
</evidence>
<dbReference type="InterPro" id="IPR024087">
    <property type="entry name" value="Creatininase-like_sf"/>
</dbReference>
<accession>A0A0F5FS76</accession>
<dbReference type="GO" id="GO:0009231">
    <property type="term" value="P:riboflavin biosynthetic process"/>
    <property type="evidence" value="ECO:0007669"/>
    <property type="project" value="TreeGrafter"/>
</dbReference>
<dbReference type="PANTHER" id="PTHR35005">
    <property type="entry name" value="3-DEHYDRO-SCYLLO-INOSOSE HYDROLASE"/>
    <property type="match status" value="1"/>
</dbReference>
<dbReference type="RefSeq" id="WP_046108645.1">
    <property type="nucleotide sequence ID" value="NZ_JZEX01000108.1"/>
</dbReference>
<dbReference type="InterPro" id="IPR003785">
    <property type="entry name" value="Creatininase/forma_Hydrolase"/>
</dbReference>
<reference evidence="6 7" key="1">
    <citation type="submission" date="2015-03" db="EMBL/GenBank/DDBJ databases">
        <authorList>
            <person name="Hassan Y.I."/>
            <person name="Lepp D."/>
            <person name="Li X.-Z."/>
            <person name="Zhou T."/>
        </authorList>
    </citation>
    <scope>NUCLEOTIDE SEQUENCE [LARGE SCALE GENOMIC DNA]</scope>
    <source>
        <strain evidence="6 7">BD-c194</strain>
    </source>
</reference>
<keyword evidence="3 6" id="KW-0378">Hydrolase</keyword>
<dbReference type="Pfam" id="PF02633">
    <property type="entry name" value="Creatininase"/>
    <property type="match status" value="1"/>
</dbReference>
<evidence type="ECO:0000256" key="2">
    <source>
        <dbReference type="ARBA" id="ARBA00022723"/>
    </source>
</evidence>
<dbReference type="STRING" id="443610.VE25_10875"/>
<proteinExistence type="inferred from homology"/>
<protein>
    <submittedName>
        <fullName evidence="6">Creatinine amidohydrolase</fullName>
    </submittedName>
</protein>
<dbReference type="GO" id="GO:0016811">
    <property type="term" value="F:hydrolase activity, acting on carbon-nitrogen (but not peptide) bonds, in linear amides"/>
    <property type="evidence" value="ECO:0007669"/>
    <property type="project" value="TreeGrafter"/>
</dbReference>
<keyword evidence="2" id="KW-0479">Metal-binding</keyword>